<sequence length="44" mass="5205">MLIELQVVSQYDYFQRMVYGTSKLITENIKTNSITAKMAIRCRF</sequence>
<accession>A0A1W1H877</accession>
<dbReference type="AlphaFoldDB" id="A0A1W1H877"/>
<dbReference type="STRING" id="1246637.MTBBW1_1430049"/>
<reference evidence="1 2" key="1">
    <citation type="submission" date="2017-03" db="EMBL/GenBank/DDBJ databases">
        <authorList>
            <person name="Afonso C.L."/>
            <person name="Miller P.J."/>
            <person name="Scott M.A."/>
            <person name="Spackman E."/>
            <person name="Goraichik I."/>
            <person name="Dimitrov K.M."/>
            <person name="Suarez D.L."/>
            <person name="Swayne D.E."/>
        </authorList>
    </citation>
    <scope>NUCLEOTIDE SEQUENCE [LARGE SCALE GENOMIC DNA]</scope>
    <source>
        <strain evidence="1">PRJEB14757</strain>
    </source>
</reference>
<keyword evidence="2" id="KW-1185">Reference proteome</keyword>
<organism evidence="1 2">
    <name type="scientific">Desulfamplus magnetovallimortis</name>
    <dbReference type="NCBI Taxonomy" id="1246637"/>
    <lineage>
        <taxon>Bacteria</taxon>
        <taxon>Pseudomonadati</taxon>
        <taxon>Thermodesulfobacteriota</taxon>
        <taxon>Desulfobacteria</taxon>
        <taxon>Desulfobacterales</taxon>
        <taxon>Desulfobacteraceae</taxon>
        <taxon>Desulfamplus</taxon>
    </lineage>
</organism>
<dbReference type="Proteomes" id="UP000191931">
    <property type="component" value="Unassembled WGS sequence"/>
</dbReference>
<dbReference type="EMBL" id="FWEV01000050">
    <property type="protein sequence ID" value="SLM28677.1"/>
    <property type="molecule type" value="Genomic_DNA"/>
</dbReference>
<protein>
    <submittedName>
        <fullName evidence="1">Uncharacterized protein</fullName>
    </submittedName>
</protein>
<name>A0A1W1H877_9BACT</name>
<gene>
    <name evidence="1" type="ORF">MTBBW1_1430049</name>
</gene>
<evidence type="ECO:0000313" key="1">
    <source>
        <dbReference type="EMBL" id="SLM28677.1"/>
    </source>
</evidence>
<evidence type="ECO:0000313" key="2">
    <source>
        <dbReference type="Proteomes" id="UP000191931"/>
    </source>
</evidence>
<proteinExistence type="predicted"/>